<dbReference type="PRINTS" id="PR00085">
    <property type="entry name" value="THFDHDRGNASE"/>
</dbReference>
<gene>
    <name evidence="10" type="ORF">S12H4_06458</name>
</gene>
<dbReference type="EMBL" id="BARW01002269">
    <property type="protein sequence ID" value="GAI69770.1"/>
    <property type="molecule type" value="Genomic_DNA"/>
</dbReference>
<accession>X1S2V0</accession>
<protein>
    <submittedName>
        <fullName evidence="10">Uncharacterized protein</fullName>
    </submittedName>
</protein>
<evidence type="ECO:0000256" key="6">
    <source>
        <dbReference type="ARBA" id="ARBA00023002"/>
    </source>
</evidence>
<feature type="domain" description="Tetrahydrofolate dehydrogenase/cyclohydrolase catalytic" evidence="8">
    <location>
        <begin position="6"/>
        <end position="119"/>
    </location>
</feature>
<proteinExistence type="inferred from homology"/>
<keyword evidence="5" id="KW-0521">NADP</keyword>
<sequence length="291" mass="31209">MTAKIIDGIKISTEIQEELEERVKILKEKGVTPGLAVVKVGENPASASYVRVKTRKSEQIGIYSKTFEYPEISEEELLLDIEALNRDSRFHGILVQLPLPKSITEIKALNAVDPAKDVDGFHPINMGKLLNGCPEFVPCTVAGIQYLLLRSGHDPKGKRVVIIGAGQVGRPLGALLIQNRPGARAAAVTMVDFEERDLAFHTKKADILIVAVGIAKLITADMVKDGVVVIDVGVNQIGKTADGKRILAGDVDFDAVKEKASAITPVPGGVGPMTVIMLMQNTIQAAESFLG</sequence>
<dbReference type="InterPro" id="IPR036291">
    <property type="entry name" value="NAD(P)-bd_dom_sf"/>
</dbReference>
<evidence type="ECO:0000313" key="10">
    <source>
        <dbReference type="EMBL" id="GAI69770.1"/>
    </source>
</evidence>
<dbReference type="PROSITE" id="PS00766">
    <property type="entry name" value="THF_DHG_CYH_1"/>
    <property type="match status" value="1"/>
</dbReference>
<organism evidence="10">
    <name type="scientific">marine sediment metagenome</name>
    <dbReference type="NCBI Taxonomy" id="412755"/>
    <lineage>
        <taxon>unclassified sequences</taxon>
        <taxon>metagenomes</taxon>
        <taxon>ecological metagenomes</taxon>
    </lineage>
</organism>
<dbReference type="PROSITE" id="PS00767">
    <property type="entry name" value="THF_DHG_CYH_2"/>
    <property type="match status" value="1"/>
</dbReference>
<dbReference type="CDD" id="cd01080">
    <property type="entry name" value="NAD_bind_m-THF_DH_Cyclohyd"/>
    <property type="match status" value="1"/>
</dbReference>
<keyword evidence="6" id="KW-0560">Oxidoreductase</keyword>
<keyword evidence="3" id="KW-0554">One-carbon metabolism</keyword>
<keyword evidence="7" id="KW-0511">Multifunctional enzyme</keyword>
<dbReference type="AlphaFoldDB" id="X1S2V0"/>
<dbReference type="InterPro" id="IPR046346">
    <property type="entry name" value="Aminoacid_DH-like_N_sf"/>
</dbReference>
<dbReference type="PANTHER" id="PTHR48099:SF5">
    <property type="entry name" value="C-1-TETRAHYDROFOLATE SYNTHASE, CYTOPLASMIC"/>
    <property type="match status" value="1"/>
</dbReference>
<dbReference type="FunFam" id="3.40.50.10860:FF:000005">
    <property type="entry name" value="C-1-tetrahydrofolate synthase, cytoplasmic, putative"/>
    <property type="match status" value="1"/>
</dbReference>
<dbReference type="HAMAP" id="MF_01576">
    <property type="entry name" value="THF_DHG_CYH"/>
    <property type="match status" value="1"/>
</dbReference>
<evidence type="ECO:0000259" key="9">
    <source>
        <dbReference type="Pfam" id="PF02882"/>
    </source>
</evidence>
<name>X1S2V0_9ZZZZ</name>
<comment type="subunit">
    <text evidence="2">Homodimer.</text>
</comment>
<dbReference type="InterPro" id="IPR020867">
    <property type="entry name" value="THF_DH/CycHdrlase_CS"/>
</dbReference>
<dbReference type="GO" id="GO:0035999">
    <property type="term" value="P:tetrahydrofolate interconversion"/>
    <property type="evidence" value="ECO:0007669"/>
    <property type="project" value="TreeGrafter"/>
</dbReference>
<evidence type="ECO:0000256" key="5">
    <source>
        <dbReference type="ARBA" id="ARBA00022857"/>
    </source>
</evidence>
<dbReference type="InterPro" id="IPR020631">
    <property type="entry name" value="THF_DH/CycHdrlase_NAD-bd_dom"/>
</dbReference>
<dbReference type="InterPro" id="IPR020630">
    <property type="entry name" value="THF_DH/CycHdrlase_cat_dom"/>
</dbReference>
<dbReference type="GO" id="GO:0004488">
    <property type="term" value="F:methylenetetrahydrofolate dehydrogenase (NADP+) activity"/>
    <property type="evidence" value="ECO:0007669"/>
    <property type="project" value="InterPro"/>
</dbReference>
<dbReference type="Pfam" id="PF00763">
    <property type="entry name" value="THF_DHG_CYH"/>
    <property type="match status" value="1"/>
</dbReference>
<evidence type="ECO:0000256" key="4">
    <source>
        <dbReference type="ARBA" id="ARBA00022801"/>
    </source>
</evidence>
<dbReference type="SUPFAM" id="SSF51735">
    <property type="entry name" value="NAD(P)-binding Rossmann-fold domains"/>
    <property type="match status" value="1"/>
</dbReference>
<comment type="caution">
    <text evidence="10">The sequence shown here is derived from an EMBL/GenBank/DDBJ whole genome shotgun (WGS) entry which is preliminary data.</text>
</comment>
<dbReference type="GO" id="GO:0004477">
    <property type="term" value="F:methenyltetrahydrofolate cyclohydrolase activity"/>
    <property type="evidence" value="ECO:0007669"/>
    <property type="project" value="TreeGrafter"/>
</dbReference>
<dbReference type="Gene3D" id="3.40.50.10860">
    <property type="entry name" value="Leucine Dehydrogenase, chain A, domain 1"/>
    <property type="match status" value="1"/>
</dbReference>
<dbReference type="Gene3D" id="3.40.50.720">
    <property type="entry name" value="NAD(P)-binding Rossmann-like Domain"/>
    <property type="match status" value="1"/>
</dbReference>
<dbReference type="SUPFAM" id="SSF53223">
    <property type="entry name" value="Aminoacid dehydrogenase-like, N-terminal domain"/>
    <property type="match status" value="1"/>
</dbReference>
<dbReference type="GO" id="GO:0005829">
    <property type="term" value="C:cytosol"/>
    <property type="evidence" value="ECO:0007669"/>
    <property type="project" value="TreeGrafter"/>
</dbReference>
<dbReference type="PANTHER" id="PTHR48099">
    <property type="entry name" value="C-1-TETRAHYDROFOLATE SYNTHASE, CYTOPLASMIC-RELATED"/>
    <property type="match status" value="1"/>
</dbReference>
<dbReference type="Pfam" id="PF02882">
    <property type="entry name" value="THF_DHG_CYH_C"/>
    <property type="match status" value="1"/>
</dbReference>
<evidence type="ECO:0000256" key="1">
    <source>
        <dbReference type="ARBA" id="ARBA00004777"/>
    </source>
</evidence>
<keyword evidence="4" id="KW-0378">Hydrolase</keyword>
<evidence type="ECO:0000259" key="8">
    <source>
        <dbReference type="Pfam" id="PF00763"/>
    </source>
</evidence>
<comment type="pathway">
    <text evidence="1">One-carbon metabolism; tetrahydrofolate interconversion.</text>
</comment>
<evidence type="ECO:0000256" key="2">
    <source>
        <dbReference type="ARBA" id="ARBA00011738"/>
    </source>
</evidence>
<dbReference type="InterPro" id="IPR000672">
    <property type="entry name" value="THF_DH/CycHdrlase"/>
</dbReference>
<evidence type="ECO:0000256" key="7">
    <source>
        <dbReference type="ARBA" id="ARBA00023268"/>
    </source>
</evidence>
<feature type="domain" description="Tetrahydrofolate dehydrogenase/cyclohydrolase NAD(P)-binding" evidence="9">
    <location>
        <begin position="138"/>
        <end position="288"/>
    </location>
</feature>
<reference evidence="10" key="1">
    <citation type="journal article" date="2014" name="Front. Microbiol.">
        <title>High frequency of phylogenetically diverse reductive dehalogenase-homologous genes in deep subseafloor sedimentary metagenomes.</title>
        <authorList>
            <person name="Kawai M."/>
            <person name="Futagami T."/>
            <person name="Toyoda A."/>
            <person name="Takaki Y."/>
            <person name="Nishi S."/>
            <person name="Hori S."/>
            <person name="Arai W."/>
            <person name="Tsubouchi T."/>
            <person name="Morono Y."/>
            <person name="Uchiyama I."/>
            <person name="Ito T."/>
            <person name="Fujiyama A."/>
            <person name="Inagaki F."/>
            <person name="Takami H."/>
        </authorList>
    </citation>
    <scope>NUCLEOTIDE SEQUENCE</scope>
    <source>
        <strain evidence="10">Expedition CK06-06</strain>
    </source>
</reference>
<evidence type="ECO:0000256" key="3">
    <source>
        <dbReference type="ARBA" id="ARBA00022563"/>
    </source>
</evidence>